<keyword evidence="14" id="KW-1185">Reference proteome</keyword>
<dbReference type="GO" id="GO:0008198">
    <property type="term" value="F:ferrous iron binding"/>
    <property type="evidence" value="ECO:0007669"/>
    <property type="project" value="TreeGrafter"/>
</dbReference>
<proteinExistence type="inferred from homology"/>
<protein>
    <recommendedName>
        <fullName evidence="9 12">Cysteine dioxygenase</fullName>
        <ecNumber evidence="3 12">1.13.11.20</ecNumber>
    </recommendedName>
</protein>
<evidence type="ECO:0000313" key="13">
    <source>
        <dbReference type="EMBL" id="ORY14894.1"/>
    </source>
</evidence>
<accession>A0A1Y1ZXF7</accession>
<evidence type="ECO:0000256" key="12">
    <source>
        <dbReference type="RuleBase" id="RU366010"/>
    </source>
</evidence>
<keyword evidence="7 12" id="KW-0560">Oxidoreductase</keyword>
<feature type="cross-link" description="3'-(S-cysteinyl)-tyrosine (Cys-Tyr)" evidence="10">
    <location>
        <begin position="102"/>
        <end position="171"/>
    </location>
</feature>
<evidence type="ECO:0000256" key="1">
    <source>
        <dbReference type="ARBA" id="ARBA00000629"/>
    </source>
</evidence>
<evidence type="ECO:0000256" key="6">
    <source>
        <dbReference type="ARBA" id="ARBA00022964"/>
    </source>
</evidence>
<evidence type="ECO:0000313" key="14">
    <source>
        <dbReference type="Proteomes" id="UP000193144"/>
    </source>
</evidence>
<evidence type="ECO:0000256" key="2">
    <source>
        <dbReference type="ARBA" id="ARBA00006622"/>
    </source>
</evidence>
<dbReference type="FunFam" id="2.60.120.10:FF:000189">
    <property type="entry name" value="Cysteine dioxygenase"/>
    <property type="match status" value="1"/>
</dbReference>
<keyword evidence="8 11" id="KW-0408">Iron</keyword>
<dbReference type="InterPro" id="IPR014710">
    <property type="entry name" value="RmlC-like_jellyroll"/>
</dbReference>
<dbReference type="GO" id="GO:0019448">
    <property type="term" value="P:L-cysteine catabolic process"/>
    <property type="evidence" value="ECO:0007669"/>
    <property type="project" value="TreeGrafter"/>
</dbReference>
<dbReference type="InterPro" id="IPR011051">
    <property type="entry name" value="RmlC_Cupin_sf"/>
</dbReference>
<evidence type="ECO:0000256" key="7">
    <source>
        <dbReference type="ARBA" id="ARBA00023002"/>
    </source>
</evidence>
<evidence type="ECO:0000256" key="9">
    <source>
        <dbReference type="ARBA" id="ARBA00070673"/>
    </source>
</evidence>
<evidence type="ECO:0000256" key="5">
    <source>
        <dbReference type="ARBA" id="ARBA00022784"/>
    </source>
</evidence>
<evidence type="ECO:0000256" key="3">
    <source>
        <dbReference type="ARBA" id="ARBA00013133"/>
    </source>
</evidence>
<dbReference type="OrthoDB" id="543511at2759"/>
<feature type="binding site" evidence="11">
    <location>
        <position position="95"/>
    </location>
    <ligand>
        <name>Fe cation</name>
        <dbReference type="ChEBI" id="CHEBI:24875"/>
        <note>catalytic</note>
    </ligand>
</feature>
<comment type="cofactor">
    <cofactor evidence="12">
        <name>Fe cation</name>
        <dbReference type="ChEBI" id="CHEBI:24875"/>
    </cofactor>
    <text evidence="12">Binds 1 Fe cation per subunit.</text>
</comment>
<keyword evidence="5 10" id="KW-0883">Thioether bond</keyword>
<dbReference type="AlphaFoldDB" id="A0A1Y1ZXF7"/>
<keyword evidence="6 12" id="KW-0223">Dioxygenase</keyword>
<name>A0A1Y1ZXF7_9PLEO</name>
<dbReference type="PANTHER" id="PTHR12918:SF1">
    <property type="entry name" value="CYSTEINE DIOXYGENASE TYPE 1"/>
    <property type="match status" value="1"/>
</dbReference>
<dbReference type="Pfam" id="PF05995">
    <property type="entry name" value="CDO_I"/>
    <property type="match status" value="1"/>
</dbReference>
<comment type="similarity">
    <text evidence="2 12">Belongs to the cysteine dioxygenase family.</text>
</comment>
<feature type="binding site" evidence="11">
    <location>
        <position position="154"/>
    </location>
    <ligand>
        <name>Fe cation</name>
        <dbReference type="ChEBI" id="CHEBI:24875"/>
        <note>catalytic</note>
    </ligand>
</feature>
<dbReference type="GO" id="GO:0017172">
    <property type="term" value="F:cysteine dioxygenase activity"/>
    <property type="evidence" value="ECO:0007669"/>
    <property type="project" value="UniProtKB-UniRule"/>
</dbReference>
<dbReference type="SUPFAM" id="SSF51182">
    <property type="entry name" value="RmlC-like cupins"/>
    <property type="match status" value="1"/>
</dbReference>
<gene>
    <name evidence="13" type="ORF">BCR34DRAFT_201708</name>
</gene>
<dbReference type="PANTHER" id="PTHR12918">
    <property type="entry name" value="CYSTEINE DIOXYGENASE"/>
    <property type="match status" value="1"/>
</dbReference>
<dbReference type="Proteomes" id="UP000193144">
    <property type="component" value="Unassembled WGS sequence"/>
</dbReference>
<reference evidence="13 14" key="1">
    <citation type="submission" date="2016-07" db="EMBL/GenBank/DDBJ databases">
        <title>Pervasive Adenine N6-methylation of Active Genes in Fungi.</title>
        <authorList>
            <consortium name="DOE Joint Genome Institute"/>
            <person name="Mondo S.J."/>
            <person name="Dannebaum R.O."/>
            <person name="Kuo R.C."/>
            <person name="Labutti K."/>
            <person name="Haridas S."/>
            <person name="Kuo A."/>
            <person name="Salamov A."/>
            <person name="Ahrendt S.R."/>
            <person name="Lipzen A."/>
            <person name="Sullivan W."/>
            <person name="Andreopoulos W.B."/>
            <person name="Clum A."/>
            <person name="Lindquist E."/>
            <person name="Daum C."/>
            <person name="Ramamoorthy G.K."/>
            <person name="Gryganskyi A."/>
            <person name="Culley D."/>
            <person name="Magnuson J.K."/>
            <person name="James T.Y."/>
            <person name="O'Malley M.A."/>
            <person name="Stajich J.E."/>
            <person name="Spatafora J.W."/>
            <person name="Visel A."/>
            <person name="Grigoriev I.V."/>
        </authorList>
    </citation>
    <scope>NUCLEOTIDE SEQUENCE [LARGE SCALE GENOMIC DNA]</scope>
    <source>
        <strain evidence="13 14">CBS 115471</strain>
    </source>
</reference>
<dbReference type="EMBL" id="MCFA01000029">
    <property type="protein sequence ID" value="ORY14894.1"/>
    <property type="molecule type" value="Genomic_DNA"/>
</dbReference>
<comment type="catalytic activity">
    <reaction evidence="1 12">
        <text>L-cysteine + O2 = 3-sulfino-L-alanine + H(+)</text>
        <dbReference type="Rhea" id="RHEA:20441"/>
        <dbReference type="ChEBI" id="CHEBI:15378"/>
        <dbReference type="ChEBI" id="CHEBI:15379"/>
        <dbReference type="ChEBI" id="CHEBI:35235"/>
        <dbReference type="ChEBI" id="CHEBI:61085"/>
        <dbReference type="EC" id="1.13.11.20"/>
    </reaction>
</comment>
<dbReference type="CDD" id="cd10548">
    <property type="entry name" value="cupin_CDO"/>
    <property type="match status" value="1"/>
</dbReference>
<evidence type="ECO:0000256" key="4">
    <source>
        <dbReference type="ARBA" id="ARBA00022723"/>
    </source>
</evidence>
<keyword evidence="4 11" id="KW-0479">Metal-binding</keyword>
<dbReference type="Gene3D" id="2.60.120.10">
    <property type="entry name" value="Jelly Rolls"/>
    <property type="match status" value="1"/>
</dbReference>
<dbReference type="STRING" id="1231657.A0A1Y1ZXF7"/>
<evidence type="ECO:0000256" key="8">
    <source>
        <dbReference type="ARBA" id="ARBA00023004"/>
    </source>
</evidence>
<organism evidence="13 14">
    <name type="scientific">Clohesyomyces aquaticus</name>
    <dbReference type="NCBI Taxonomy" id="1231657"/>
    <lineage>
        <taxon>Eukaryota</taxon>
        <taxon>Fungi</taxon>
        <taxon>Dikarya</taxon>
        <taxon>Ascomycota</taxon>
        <taxon>Pezizomycotina</taxon>
        <taxon>Dothideomycetes</taxon>
        <taxon>Pleosporomycetidae</taxon>
        <taxon>Pleosporales</taxon>
        <taxon>Lindgomycetaceae</taxon>
        <taxon>Clohesyomyces</taxon>
    </lineage>
</organism>
<dbReference type="InterPro" id="IPR010300">
    <property type="entry name" value="CDO_1"/>
</dbReference>
<evidence type="ECO:0000256" key="11">
    <source>
        <dbReference type="PIRSR" id="PIRSR610300-51"/>
    </source>
</evidence>
<sequence>MPGITQEPEPRNGFEELVDSLIQQLGPSSGINSDDVDARELQTLMEEYQSEDCEWRQYAHKDKSRNYTRNLVHRGNGKCNLLILVWTPGQASPVHDHNNAHCIMKVLAGRLEETLYSWPTVQLNNGEPCAMKEMKKTVYHKNEVTYMSDKLGLHRVSNPDSDEFAVSVHLYTPANVAVYGCHMFDPETGKAKYIQQCGFYSEYGVKKREDSAHASPSP</sequence>
<dbReference type="EC" id="1.13.11.20" evidence="3 12"/>
<evidence type="ECO:0000256" key="10">
    <source>
        <dbReference type="PIRSR" id="PIRSR610300-50"/>
    </source>
</evidence>
<comment type="caution">
    <text evidence="13">The sequence shown here is derived from an EMBL/GenBank/DDBJ whole genome shotgun (WGS) entry which is preliminary data.</text>
</comment>
<feature type="binding site" evidence="11">
    <location>
        <position position="97"/>
    </location>
    <ligand>
        <name>Fe cation</name>
        <dbReference type="ChEBI" id="CHEBI:24875"/>
        <note>catalytic</note>
    </ligand>
</feature>